<feature type="transmembrane region" description="Helical" evidence="1">
    <location>
        <begin position="35"/>
        <end position="52"/>
    </location>
</feature>
<evidence type="ECO:0000313" key="3">
    <source>
        <dbReference type="EMBL" id="CAD8762065.1"/>
    </source>
</evidence>
<protein>
    <submittedName>
        <fullName evidence="3">Uncharacterized protein</fullName>
    </submittedName>
</protein>
<feature type="transmembrane region" description="Helical" evidence="1">
    <location>
        <begin position="115"/>
        <end position="134"/>
    </location>
</feature>
<feature type="transmembrane region" description="Helical" evidence="1">
    <location>
        <begin position="154"/>
        <end position="172"/>
    </location>
</feature>
<dbReference type="AlphaFoldDB" id="A0A6T9ZJV4"/>
<keyword evidence="1" id="KW-0472">Membrane</keyword>
<name>A0A6T9ZJV4_9STRA</name>
<dbReference type="EMBL" id="HBFL01002963">
    <property type="protein sequence ID" value="CAD8762065.1"/>
    <property type="molecule type" value="Transcribed_RNA"/>
</dbReference>
<keyword evidence="1" id="KW-0812">Transmembrane</keyword>
<reference evidence="3" key="1">
    <citation type="submission" date="2021-01" db="EMBL/GenBank/DDBJ databases">
        <authorList>
            <person name="Corre E."/>
            <person name="Pelletier E."/>
            <person name="Niang G."/>
            <person name="Scheremetjew M."/>
            <person name="Finn R."/>
            <person name="Kale V."/>
            <person name="Holt S."/>
            <person name="Cochrane G."/>
            <person name="Meng A."/>
            <person name="Brown T."/>
            <person name="Cohen L."/>
        </authorList>
    </citation>
    <scope>NUCLEOTIDE SEQUENCE</scope>
    <source>
        <strain evidence="3">UNC1205</strain>
    </source>
</reference>
<feature type="transmembrane region" description="Helical" evidence="1">
    <location>
        <begin position="72"/>
        <end position="94"/>
    </location>
</feature>
<evidence type="ECO:0000313" key="2">
    <source>
        <dbReference type="EMBL" id="CAD8762064.1"/>
    </source>
</evidence>
<gene>
    <name evidence="2" type="ORF">PDEL1432_LOCUS2104</name>
    <name evidence="3" type="ORF">PDEL1432_LOCUS2105</name>
</gene>
<dbReference type="EMBL" id="HBFL01002962">
    <property type="protein sequence ID" value="CAD8762064.1"/>
    <property type="molecule type" value="Transcribed_RNA"/>
</dbReference>
<evidence type="ECO:0000256" key="1">
    <source>
        <dbReference type="SAM" id="Phobius"/>
    </source>
</evidence>
<keyword evidence="1" id="KW-1133">Transmembrane helix</keyword>
<sequence>MLHTIPTSLFVVCHYFRIQSHTNPIFANLKKFSKIATPIEVIATAYFYMVFVNSPDGEYDTQEGMTKFILHYIPYMCWQLGLLLMAIQQCWYICLKRMIPAPLKAFVTPEIMYRYCQMLCVLFVIYTWFCWSFIAGSPAWDTTSGIGLHFAKFIMYFWNFCAVLVPAIFAYFESNDGDDFCITFQELQ</sequence>
<accession>A0A6T9ZJV4</accession>
<proteinExistence type="predicted"/>
<organism evidence="3">
    <name type="scientific">Pseudo-nitzschia delicatissima</name>
    <dbReference type="NCBI Taxonomy" id="44447"/>
    <lineage>
        <taxon>Eukaryota</taxon>
        <taxon>Sar</taxon>
        <taxon>Stramenopiles</taxon>
        <taxon>Ochrophyta</taxon>
        <taxon>Bacillariophyta</taxon>
        <taxon>Bacillariophyceae</taxon>
        <taxon>Bacillariophycidae</taxon>
        <taxon>Bacillariales</taxon>
        <taxon>Bacillariaceae</taxon>
        <taxon>Pseudo-nitzschia</taxon>
    </lineage>
</organism>